<dbReference type="Proteomes" id="UP000008631">
    <property type="component" value="Chromosome"/>
</dbReference>
<dbReference type="RefSeq" id="WP_013563353.1">
    <property type="nucleotide sequence ID" value="NC_014962.1"/>
</dbReference>
<dbReference type="GO" id="GO:0071513">
    <property type="term" value="C:phosphopantothenoylcysteine decarboxylase complex"/>
    <property type="evidence" value="ECO:0007669"/>
    <property type="project" value="TreeGrafter"/>
</dbReference>
<dbReference type="KEGG" id="ipa:Isop_0469"/>
<dbReference type="AlphaFoldDB" id="E8QZD7"/>
<evidence type="ECO:0000259" key="1">
    <source>
        <dbReference type="Pfam" id="PF02441"/>
    </source>
</evidence>
<dbReference type="HOGENOM" id="CLU_033319_3_2_0"/>
<dbReference type="EMBL" id="CP002353">
    <property type="protein sequence ID" value="ADV61064.1"/>
    <property type="molecule type" value="Genomic_DNA"/>
</dbReference>
<feature type="domain" description="Flavoprotein" evidence="1">
    <location>
        <begin position="5"/>
        <end position="208"/>
    </location>
</feature>
<dbReference type="SUPFAM" id="SSF52507">
    <property type="entry name" value="Homo-oligomeric flavin-containing Cys decarboxylases, HFCD"/>
    <property type="match status" value="1"/>
</dbReference>
<sequence>MIMARVVLGTTGSVAALKTPEVVRLLRGRGHEVRVIATARALHFFDPSDFDDPTVELLRDEQEWPEERYQRGDPIPHILWRDWGDLLMVAPLDAQTLARFALGLCDNALACVYRAWLPERPVLLAPAMNTAMWRHPVTCRHLAMIARDLADDPNDPDAIPRFHLEDAAVTIHRHVRRLTLAAPIVKTLACGDHGVGAMAEPTDLVEWVEFALRRAGHPTTTHHATPTNDNHPPLAT</sequence>
<dbReference type="PANTHER" id="PTHR14359:SF6">
    <property type="entry name" value="PHOSPHOPANTOTHENOYLCYSTEINE DECARBOXYLASE"/>
    <property type="match status" value="1"/>
</dbReference>
<keyword evidence="3" id="KW-1185">Reference proteome</keyword>
<protein>
    <submittedName>
        <fullName evidence="2">Phosphopantothenoylcysteine decarboxylase</fullName>
        <ecNumber evidence="2">4.1.1.36</ecNumber>
    </submittedName>
</protein>
<dbReference type="InterPro" id="IPR003382">
    <property type="entry name" value="Flavoprotein"/>
</dbReference>
<gene>
    <name evidence="2" type="ordered locus">Isop_0469</name>
</gene>
<dbReference type="InParanoid" id="E8QZD7"/>
<dbReference type="GO" id="GO:0010181">
    <property type="term" value="F:FMN binding"/>
    <property type="evidence" value="ECO:0007669"/>
    <property type="project" value="TreeGrafter"/>
</dbReference>
<dbReference type="GO" id="GO:0004633">
    <property type="term" value="F:phosphopantothenoylcysteine decarboxylase activity"/>
    <property type="evidence" value="ECO:0007669"/>
    <property type="project" value="UniProtKB-EC"/>
</dbReference>
<dbReference type="Pfam" id="PF02441">
    <property type="entry name" value="Flavoprotein"/>
    <property type="match status" value="1"/>
</dbReference>
<dbReference type="InterPro" id="IPR036551">
    <property type="entry name" value="Flavin_trans-like"/>
</dbReference>
<dbReference type="PANTHER" id="PTHR14359">
    <property type="entry name" value="HOMO-OLIGOMERIC FLAVIN CONTAINING CYS DECARBOXYLASE FAMILY"/>
    <property type="match status" value="1"/>
</dbReference>
<organism evidence="2 3">
    <name type="scientific">Isosphaera pallida (strain ATCC 43644 / DSM 9630 / IS1B)</name>
    <dbReference type="NCBI Taxonomy" id="575540"/>
    <lineage>
        <taxon>Bacteria</taxon>
        <taxon>Pseudomonadati</taxon>
        <taxon>Planctomycetota</taxon>
        <taxon>Planctomycetia</taxon>
        <taxon>Isosphaerales</taxon>
        <taxon>Isosphaeraceae</taxon>
        <taxon>Isosphaera</taxon>
    </lineage>
</organism>
<reference key="1">
    <citation type="submission" date="2010-11" db="EMBL/GenBank/DDBJ databases">
        <title>The complete sequence of chromosome of Isophaera pallida ATCC 43644.</title>
        <authorList>
            <consortium name="US DOE Joint Genome Institute (JGI-PGF)"/>
            <person name="Lucas S."/>
            <person name="Copeland A."/>
            <person name="Lapidus A."/>
            <person name="Bruce D."/>
            <person name="Goodwin L."/>
            <person name="Pitluck S."/>
            <person name="Kyrpides N."/>
            <person name="Mavromatis K."/>
            <person name="Pagani I."/>
            <person name="Ivanova N."/>
            <person name="Saunders E."/>
            <person name="Brettin T."/>
            <person name="Detter J.C."/>
            <person name="Han C."/>
            <person name="Tapia R."/>
            <person name="Land M."/>
            <person name="Hauser L."/>
            <person name="Markowitz V."/>
            <person name="Cheng J.-F."/>
            <person name="Hugenholtz P."/>
            <person name="Woyke T."/>
            <person name="Wu D."/>
            <person name="Eisen J.A."/>
        </authorList>
    </citation>
    <scope>NUCLEOTIDE SEQUENCE</scope>
    <source>
        <strain>ATCC 43644</strain>
    </source>
</reference>
<reference evidence="2 3" key="2">
    <citation type="journal article" date="2011" name="Stand. Genomic Sci.">
        <title>Complete genome sequence of Isosphaera pallida type strain (IS1B).</title>
        <authorList>
            <consortium name="US DOE Joint Genome Institute (JGI-PGF)"/>
            <person name="Goker M."/>
            <person name="Cleland D."/>
            <person name="Saunders E."/>
            <person name="Lapidus A."/>
            <person name="Nolan M."/>
            <person name="Lucas S."/>
            <person name="Hammon N."/>
            <person name="Deshpande S."/>
            <person name="Cheng J.F."/>
            <person name="Tapia R."/>
            <person name="Han C."/>
            <person name="Goodwin L."/>
            <person name="Pitluck S."/>
            <person name="Liolios K."/>
            <person name="Pagani I."/>
            <person name="Ivanova N."/>
            <person name="Mavromatis K."/>
            <person name="Pati A."/>
            <person name="Chen A."/>
            <person name="Palaniappan K."/>
            <person name="Land M."/>
            <person name="Hauser L."/>
            <person name="Chang Y.J."/>
            <person name="Jeffries C.D."/>
            <person name="Detter J.C."/>
            <person name="Beck B."/>
            <person name="Woyke T."/>
            <person name="Bristow J."/>
            <person name="Eisen J.A."/>
            <person name="Markowitz V."/>
            <person name="Hugenholtz P."/>
            <person name="Kyrpides N.C."/>
            <person name="Klenk H.P."/>
        </authorList>
    </citation>
    <scope>NUCLEOTIDE SEQUENCE [LARGE SCALE GENOMIC DNA]</scope>
    <source>
        <strain evidence="3">ATCC 43644 / DSM 9630 / IS1B</strain>
    </source>
</reference>
<evidence type="ECO:0000313" key="2">
    <source>
        <dbReference type="EMBL" id="ADV61064.1"/>
    </source>
</evidence>
<keyword evidence="2" id="KW-0456">Lyase</keyword>
<dbReference type="Gene3D" id="3.40.50.1950">
    <property type="entry name" value="Flavin prenyltransferase-like"/>
    <property type="match status" value="1"/>
</dbReference>
<name>E8QZD7_ISOPI</name>
<dbReference type="GO" id="GO:0015937">
    <property type="term" value="P:coenzyme A biosynthetic process"/>
    <property type="evidence" value="ECO:0007669"/>
    <property type="project" value="TreeGrafter"/>
</dbReference>
<proteinExistence type="predicted"/>
<evidence type="ECO:0000313" key="3">
    <source>
        <dbReference type="Proteomes" id="UP000008631"/>
    </source>
</evidence>
<dbReference type="EC" id="4.1.1.36" evidence="2"/>
<dbReference type="STRING" id="575540.Isop_0469"/>
<accession>E8QZD7</accession>
<dbReference type="eggNOG" id="COG0452">
    <property type="taxonomic scope" value="Bacteria"/>
</dbReference>